<gene>
    <name evidence="13" type="ORF">KSF_059550</name>
</gene>
<sequence length="345" mass="39245">MAFSEKQDLQANEHLEGVYAVNDTIDYDLDDEQESFVKIKTKRHASSGTKPTKKASYESNADVQRWLKSQTSEDSEVKPAFHPTFLASQRDASWVLSSLSQFYEEDLITDVVHMVKSGKEASVYCCTAHPSTGKEYLAAKVYRPRMFRSLRNDAIYRESRIQHGGEGQTIRGNRGRRGLMRKNEQGRALQISSWIEYEFETQRQLYQRGARVPEPISQIGNAVLMEYIGAVNEPAPLLREVVLDKEEAPLLFESIMHDIEVCLACDRIHGDLSAYNILYWQGSVTLIDFAQAVDPGHNSEAAFALFLRDIERVCYYFARYGVAANPVVLATEIWTRYMGPIEAYS</sequence>
<dbReference type="Gene3D" id="3.30.200.20">
    <property type="entry name" value="Phosphorylase Kinase, domain 1"/>
    <property type="match status" value="1"/>
</dbReference>
<dbReference type="Pfam" id="PF01163">
    <property type="entry name" value="RIO1"/>
    <property type="match status" value="1"/>
</dbReference>
<evidence type="ECO:0000313" key="13">
    <source>
        <dbReference type="EMBL" id="GHO95907.1"/>
    </source>
</evidence>
<dbReference type="PROSITE" id="PS50011">
    <property type="entry name" value="PROTEIN_KINASE_DOM"/>
    <property type="match status" value="1"/>
</dbReference>
<dbReference type="PANTHER" id="PTHR45723">
    <property type="entry name" value="SERINE/THREONINE-PROTEIN KINASE RIO1"/>
    <property type="match status" value="1"/>
</dbReference>
<keyword evidence="9" id="KW-0460">Magnesium</keyword>
<evidence type="ECO:0000313" key="14">
    <source>
        <dbReference type="Proteomes" id="UP000597444"/>
    </source>
</evidence>
<reference evidence="13" key="1">
    <citation type="submission" date="2020-10" db="EMBL/GenBank/DDBJ databases">
        <title>Taxonomic study of unclassified bacteria belonging to the class Ktedonobacteria.</title>
        <authorList>
            <person name="Yabe S."/>
            <person name="Wang C.M."/>
            <person name="Zheng Y."/>
            <person name="Sakai Y."/>
            <person name="Cavaletti L."/>
            <person name="Monciardini P."/>
            <person name="Donadio S."/>
        </authorList>
    </citation>
    <scope>NUCLEOTIDE SEQUENCE</scope>
    <source>
        <strain evidence="13">ID150040</strain>
    </source>
</reference>
<evidence type="ECO:0000256" key="7">
    <source>
        <dbReference type="ARBA" id="ARBA00022777"/>
    </source>
</evidence>
<evidence type="ECO:0000256" key="8">
    <source>
        <dbReference type="ARBA" id="ARBA00022840"/>
    </source>
</evidence>
<keyword evidence="14" id="KW-1185">Reference proteome</keyword>
<dbReference type="RefSeq" id="WP_220206564.1">
    <property type="nucleotide sequence ID" value="NZ_BNJK01000001.1"/>
</dbReference>
<evidence type="ECO:0000256" key="3">
    <source>
        <dbReference type="ARBA" id="ARBA00022527"/>
    </source>
</evidence>
<keyword evidence="3" id="KW-0723">Serine/threonine-protein kinase</keyword>
<evidence type="ECO:0000256" key="4">
    <source>
        <dbReference type="ARBA" id="ARBA00022679"/>
    </source>
</evidence>
<dbReference type="AlphaFoldDB" id="A0A8J3IS89"/>
<evidence type="ECO:0000256" key="2">
    <source>
        <dbReference type="ARBA" id="ARBA00012513"/>
    </source>
</evidence>
<dbReference type="SUPFAM" id="SSF56112">
    <property type="entry name" value="Protein kinase-like (PK-like)"/>
    <property type="match status" value="1"/>
</dbReference>
<dbReference type="InterPro" id="IPR018934">
    <property type="entry name" value="RIO_dom"/>
</dbReference>
<dbReference type="EMBL" id="BNJK01000001">
    <property type="protein sequence ID" value="GHO95907.1"/>
    <property type="molecule type" value="Genomic_DNA"/>
</dbReference>
<evidence type="ECO:0000256" key="10">
    <source>
        <dbReference type="ARBA" id="ARBA00047899"/>
    </source>
</evidence>
<dbReference type="SMART" id="SM00090">
    <property type="entry name" value="RIO"/>
    <property type="match status" value="1"/>
</dbReference>
<dbReference type="Gene3D" id="1.10.510.10">
    <property type="entry name" value="Transferase(Phosphotransferase) domain 1"/>
    <property type="match status" value="1"/>
</dbReference>
<dbReference type="InterPro" id="IPR000687">
    <property type="entry name" value="RIO_kinase"/>
</dbReference>
<dbReference type="GO" id="GO:0005524">
    <property type="term" value="F:ATP binding"/>
    <property type="evidence" value="ECO:0007669"/>
    <property type="project" value="UniProtKB-KW"/>
</dbReference>
<protein>
    <recommendedName>
        <fullName evidence="2">non-specific serine/threonine protein kinase</fullName>
        <ecNumber evidence="2">2.7.11.1</ecNumber>
    </recommendedName>
</protein>
<dbReference type="GO" id="GO:0004674">
    <property type="term" value="F:protein serine/threonine kinase activity"/>
    <property type="evidence" value="ECO:0007669"/>
    <property type="project" value="UniProtKB-KW"/>
</dbReference>
<dbReference type="GO" id="GO:0046872">
    <property type="term" value="F:metal ion binding"/>
    <property type="evidence" value="ECO:0007669"/>
    <property type="project" value="UniProtKB-KW"/>
</dbReference>
<dbReference type="InterPro" id="IPR000719">
    <property type="entry name" value="Prot_kinase_dom"/>
</dbReference>
<comment type="similarity">
    <text evidence="1">Belongs to the protein kinase superfamily. RIO-type Ser/Thr kinase family.</text>
</comment>
<keyword evidence="8" id="KW-0067">ATP-binding</keyword>
<evidence type="ECO:0000259" key="12">
    <source>
        <dbReference type="PROSITE" id="PS50011"/>
    </source>
</evidence>
<evidence type="ECO:0000256" key="5">
    <source>
        <dbReference type="ARBA" id="ARBA00022723"/>
    </source>
</evidence>
<proteinExistence type="inferred from homology"/>
<dbReference type="Proteomes" id="UP000597444">
    <property type="component" value="Unassembled WGS sequence"/>
</dbReference>
<comment type="catalytic activity">
    <reaction evidence="11">
        <text>L-seryl-[protein] + ATP = O-phospho-L-seryl-[protein] + ADP + H(+)</text>
        <dbReference type="Rhea" id="RHEA:17989"/>
        <dbReference type="Rhea" id="RHEA-COMP:9863"/>
        <dbReference type="Rhea" id="RHEA-COMP:11604"/>
        <dbReference type="ChEBI" id="CHEBI:15378"/>
        <dbReference type="ChEBI" id="CHEBI:29999"/>
        <dbReference type="ChEBI" id="CHEBI:30616"/>
        <dbReference type="ChEBI" id="CHEBI:83421"/>
        <dbReference type="ChEBI" id="CHEBI:456216"/>
        <dbReference type="EC" id="2.7.11.1"/>
    </reaction>
</comment>
<dbReference type="EC" id="2.7.11.1" evidence="2"/>
<evidence type="ECO:0000256" key="9">
    <source>
        <dbReference type="ARBA" id="ARBA00022842"/>
    </source>
</evidence>
<comment type="caution">
    <text evidence="13">The sequence shown here is derived from an EMBL/GenBank/DDBJ whole genome shotgun (WGS) entry which is preliminary data.</text>
</comment>
<organism evidence="13 14">
    <name type="scientific">Reticulibacter mediterranei</name>
    <dbReference type="NCBI Taxonomy" id="2778369"/>
    <lineage>
        <taxon>Bacteria</taxon>
        <taxon>Bacillati</taxon>
        <taxon>Chloroflexota</taxon>
        <taxon>Ktedonobacteria</taxon>
        <taxon>Ktedonobacterales</taxon>
        <taxon>Reticulibacteraceae</taxon>
        <taxon>Reticulibacter</taxon>
    </lineage>
</organism>
<feature type="domain" description="Protein kinase" evidence="12">
    <location>
        <begin position="109"/>
        <end position="345"/>
    </location>
</feature>
<comment type="catalytic activity">
    <reaction evidence="10">
        <text>L-threonyl-[protein] + ATP = O-phospho-L-threonyl-[protein] + ADP + H(+)</text>
        <dbReference type="Rhea" id="RHEA:46608"/>
        <dbReference type="Rhea" id="RHEA-COMP:11060"/>
        <dbReference type="Rhea" id="RHEA-COMP:11605"/>
        <dbReference type="ChEBI" id="CHEBI:15378"/>
        <dbReference type="ChEBI" id="CHEBI:30013"/>
        <dbReference type="ChEBI" id="CHEBI:30616"/>
        <dbReference type="ChEBI" id="CHEBI:61977"/>
        <dbReference type="ChEBI" id="CHEBI:456216"/>
        <dbReference type="EC" id="2.7.11.1"/>
    </reaction>
</comment>
<dbReference type="InterPro" id="IPR011009">
    <property type="entry name" value="Kinase-like_dom_sf"/>
</dbReference>
<keyword evidence="7" id="KW-0418">Kinase</keyword>
<keyword evidence="5" id="KW-0479">Metal-binding</keyword>
<evidence type="ECO:0000256" key="11">
    <source>
        <dbReference type="ARBA" id="ARBA00048679"/>
    </source>
</evidence>
<keyword evidence="4" id="KW-0808">Transferase</keyword>
<evidence type="ECO:0000256" key="6">
    <source>
        <dbReference type="ARBA" id="ARBA00022741"/>
    </source>
</evidence>
<accession>A0A8J3IS89</accession>
<evidence type="ECO:0000256" key="1">
    <source>
        <dbReference type="ARBA" id="ARBA00009196"/>
    </source>
</evidence>
<keyword evidence="6" id="KW-0547">Nucleotide-binding</keyword>
<dbReference type="InterPro" id="IPR051272">
    <property type="entry name" value="RIO-type_Ser/Thr_kinase"/>
</dbReference>
<name>A0A8J3IS89_9CHLR</name>